<keyword evidence="7" id="KW-0573">Peptidoglycan synthesis</keyword>
<evidence type="ECO:0000256" key="13">
    <source>
        <dbReference type="ARBA" id="ARBA00042443"/>
    </source>
</evidence>
<dbReference type="InterPro" id="IPR050068">
    <property type="entry name" value="MurA_subfamily"/>
</dbReference>
<sequence length="219" mass="23743">MEKLIIRGGNRLEGTVTLSGAKNSALKVLCASILTSEKVKIFNMPTKMEDVKVQIDMLKSIGAKVEIKGDMVFIDNSTINRWDVSIDEGRNVRTSLLMLGSLLGRFRKARVPLPGGCNIGERKYDLHIYALERLGAKVNETSDGYIEADCCGLKGAEVEFPNRTIGGTENAILAACLAKGKTIIKNATIRPEVLDLVNFLNSMGAKIDVPGAGYIKIEG</sequence>
<dbReference type="PANTHER" id="PTHR43783">
    <property type="entry name" value="UDP-N-ACETYLGLUCOSAMINE 1-CARBOXYVINYLTRANSFERASE"/>
    <property type="match status" value="1"/>
</dbReference>
<evidence type="ECO:0000256" key="3">
    <source>
        <dbReference type="ARBA" id="ARBA00022490"/>
    </source>
</evidence>
<dbReference type="Pfam" id="PF00275">
    <property type="entry name" value="EPSP_synthase"/>
    <property type="match status" value="1"/>
</dbReference>
<evidence type="ECO:0000256" key="14">
    <source>
        <dbReference type="ARBA" id="ARBA00042842"/>
    </source>
</evidence>
<comment type="pathway">
    <text evidence="2">Cell wall biogenesis; peptidoglycan biosynthesis.</text>
</comment>
<evidence type="ECO:0000256" key="8">
    <source>
        <dbReference type="ARBA" id="ARBA00023306"/>
    </source>
</evidence>
<dbReference type="GO" id="GO:0005737">
    <property type="term" value="C:cytoplasm"/>
    <property type="evidence" value="ECO:0007669"/>
    <property type="project" value="UniProtKB-SubCell"/>
</dbReference>
<evidence type="ECO:0000256" key="11">
    <source>
        <dbReference type="ARBA" id="ARBA00039108"/>
    </source>
</evidence>
<evidence type="ECO:0000313" key="17">
    <source>
        <dbReference type="EMBL" id="HHE04580.1"/>
    </source>
</evidence>
<dbReference type="GO" id="GO:0009252">
    <property type="term" value="P:peptidoglycan biosynthetic process"/>
    <property type="evidence" value="ECO:0007669"/>
    <property type="project" value="UniProtKB-KW"/>
</dbReference>
<feature type="domain" description="Enolpyruvate transferase" evidence="16">
    <location>
        <begin position="7"/>
        <end position="219"/>
    </location>
</feature>
<evidence type="ECO:0000256" key="12">
    <source>
        <dbReference type="ARBA" id="ARBA00039754"/>
    </source>
</evidence>
<dbReference type="GO" id="GO:0071555">
    <property type="term" value="P:cell wall organization"/>
    <property type="evidence" value="ECO:0007669"/>
    <property type="project" value="UniProtKB-KW"/>
</dbReference>
<keyword evidence="4" id="KW-0132">Cell division</keyword>
<accession>A0A7C5DCX1</accession>
<evidence type="ECO:0000256" key="4">
    <source>
        <dbReference type="ARBA" id="ARBA00022618"/>
    </source>
</evidence>
<evidence type="ECO:0000256" key="6">
    <source>
        <dbReference type="ARBA" id="ARBA00022960"/>
    </source>
</evidence>
<evidence type="ECO:0000256" key="1">
    <source>
        <dbReference type="ARBA" id="ARBA00004496"/>
    </source>
</evidence>
<comment type="catalytic activity">
    <reaction evidence="15">
        <text>phosphoenolpyruvate + UDP-N-acetyl-alpha-D-glucosamine = UDP-N-acetyl-3-O-(1-carboxyvinyl)-alpha-D-glucosamine + phosphate</text>
        <dbReference type="Rhea" id="RHEA:18681"/>
        <dbReference type="ChEBI" id="CHEBI:43474"/>
        <dbReference type="ChEBI" id="CHEBI:57705"/>
        <dbReference type="ChEBI" id="CHEBI:58702"/>
        <dbReference type="ChEBI" id="CHEBI:68483"/>
        <dbReference type="EC" id="2.5.1.7"/>
    </reaction>
</comment>
<dbReference type="GO" id="GO:0051301">
    <property type="term" value="P:cell division"/>
    <property type="evidence" value="ECO:0007669"/>
    <property type="project" value="UniProtKB-KW"/>
</dbReference>
<evidence type="ECO:0000256" key="15">
    <source>
        <dbReference type="ARBA" id="ARBA00047527"/>
    </source>
</evidence>
<keyword evidence="6" id="KW-0133">Cell shape</keyword>
<dbReference type="SUPFAM" id="SSF55205">
    <property type="entry name" value="EPT/RTPC-like"/>
    <property type="match status" value="1"/>
</dbReference>
<evidence type="ECO:0000256" key="5">
    <source>
        <dbReference type="ARBA" id="ARBA00022679"/>
    </source>
</evidence>
<feature type="non-terminal residue" evidence="17">
    <location>
        <position position="219"/>
    </location>
</feature>
<keyword evidence="5" id="KW-0808">Transferase</keyword>
<comment type="caution">
    <text evidence="17">The sequence shown here is derived from an EMBL/GenBank/DDBJ whole genome shotgun (WGS) entry which is preliminary data.</text>
</comment>
<evidence type="ECO:0000256" key="7">
    <source>
        <dbReference type="ARBA" id="ARBA00022984"/>
    </source>
</evidence>
<evidence type="ECO:0000259" key="16">
    <source>
        <dbReference type="Pfam" id="PF00275"/>
    </source>
</evidence>
<dbReference type="EC" id="2.5.1.7" evidence="11"/>
<dbReference type="Gene3D" id="3.65.10.10">
    <property type="entry name" value="Enolpyruvate transferase domain"/>
    <property type="match status" value="2"/>
</dbReference>
<keyword evidence="8" id="KW-0131">Cell cycle</keyword>
<name>A0A7C5DCX1_UNCW3</name>
<dbReference type="PANTHER" id="PTHR43783:SF1">
    <property type="entry name" value="UDP-N-ACETYLGLUCOSAMINE 1-CARBOXYVINYLTRANSFERASE"/>
    <property type="match status" value="1"/>
</dbReference>
<proteinExistence type="inferred from homology"/>
<dbReference type="Proteomes" id="UP000886110">
    <property type="component" value="Unassembled WGS sequence"/>
</dbReference>
<comment type="similarity">
    <text evidence="10">Belongs to the EPSP synthase family. MurA subfamily.</text>
</comment>
<comment type="subcellular location">
    <subcellularLocation>
        <location evidence="1">Cytoplasm</location>
    </subcellularLocation>
</comment>
<keyword evidence="9" id="KW-0961">Cell wall biogenesis/degradation</keyword>
<dbReference type="InterPro" id="IPR036968">
    <property type="entry name" value="Enolpyruvate_Tfrase_sf"/>
</dbReference>
<gene>
    <name evidence="17" type="ORF">ENL19_00795</name>
</gene>
<dbReference type="AlphaFoldDB" id="A0A7C5DCX1"/>
<dbReference type="InterPro" id="IPR001986">
    <property type="entry name" value="Enolpyruvate_Tfrase_dom"/>
</dbReference>
<dbReference type="EMBL" id="DRTB01000052">
    <property type="protein sequence ID" value="HHE04580.1"/>
    <property type="molecule type" value="Genomic_DNA"/>
</dbReference>
<evidence type="ECO:0000256" key="2">
    <source>
        <dbReference type="ARBA" id="ARBA00004752"/>
    </source>
</evidence>
<reference evidence="17" key="1">
    <citation type="journal article" date="2020" name="mSystems">
        <title>Genome- and Community-Level Interaction Insights into Carbon Utilization and Element Cycling Functions of Hydrothermarchaeota in Hydrothermal Sediment.</title>
        <authorList>
            <person name="Zhou Z."/>
            <person name="Liu Y."/>
            <person name="Xu W."/>
            <person name="Pan J."/>
            <person name="Luo Z.H."/>
            <person name="Li M."/>
        </authorList>
    </citation>
    <scope>NUCLEOTIDE SEQUENCE [LARGE SCALE GENOMIC DNA]</scope>
    <source>
        <strain evidence="17">HyVt-74</strain>
    </source>
</reference>
<organism evidence="17">
    <name type="scientific">candidate division WOR-3 bacterium</name>
    <dbReference type="NCBI Taxonomy" id="2052148"/>
    <lineage>
        <taxon>Bacteria</taxon>
        <taxon>Bacteria division WOR-3</taxon>
    </lineage>
</organism>
<keyword evidence="3" id="KW-0963">Cytoplasm</keyword>
<evidence type="ECO:0000256" key="10">
    <source>
        <dbReference type="ARBA" id="ARBA00038367"/>
    </source>
</evidence>
<evidence type="ECO:0000256" key="9">
    <source>
        <dbReference type="ARBA" id="ARBA00023316"/>
    </source>
</evidence>
<dbReference type="GO" id="GO:0008760">
    <property type="term" value="F:UDP-N-acetylglucosamine 1-carboxyvinyltransferase activity"/>
    <property type="evidence" value="ECO:0007669"/>
    <property type="project" value="UniProtKB-EC"/>
</dbReference>
<dbReference type="InterPro" id="IPR013792">
    <property type="entry name" value="RNA3'P_cycl/enolpyr_Trfase_a/b"/>
</dbReference>
<protein>
    <recommendedName>
        <fullName evidence="12">UDP-N-acetylglucosamine 1-carboxyvinyltransferase</fullName>
        <ecNumber evidence="11">2.5.1.7</ecNumber>
    </recommendedName>
    <alternativeName>
        <fullName evidence="13">Enoylpyruvate transferase</fullName>
    </alternativeName>
    <alternativeName>
        <fullName evidence="14">UDP-N-acetylglucosamine enolpyruvyl transferase</fullName>
    </alternativeName>
</protein>
<dbReference type="GO" id="GO:0008360">
    <property type="term" value="P:regulation of cell shape"/>
    <property type="evidence" value="ECO:0007669"/>
    <property type="project" value="UniProtKB-KW"/>
</dbReference>